<evidence type="ECO:0000256" key="3">
    <source>
        <dbReference type="ARBA" id="ARBA00022692"/>
    </source>
</evidence>
<feature type="transmembrane region" description="Helical" evidence="6">
    <location>
        <begin position="41"/>
        <end position="61"/>
    </location>
</feature>
<feature type="transmembrane region" description="Helical" evidence="6">
    <location>
        <begin position="171"/>
        <end position="194"/>
    </location>
</feature>
<dbReference type="OrthoDB" id="9775268at2"/>
<feature type="transmembrane region" description="Helical" evidence="6">
    <location>
        <begin position="354"/>
        <end position="375"/>
    </location>
</feature>
<keyword evidence="8" id="KW-1185">Reference proteome</keyword>
<keyword evidence="3 6" id="KW-0812">Transmembrane</keyword>
<dbReference type="AlphaFoldDB" id="A0A386PWE8"/>
<reference evidence="8" key="1">
    <citation type="submission" date="2018-08" db="EMBL/GenBank/DDBJ databases">
        <title>Genome of Lactobacillus sp. HBUAS52074.</title>
        <authorList>
            <person name="Guo Z."/>
            <person name="Zhang Z.D."/>
        </authorList>
    </citation>
    <scope>NUCLEOTIDE SEQUENCE [LARGE SCALE GENOMIC DNA]</scope>
    <source>
        <strain evidence="8">HBUAS52074</strain>
    </source>
</reference>
<comment type="subcellular location">
    <subcellularLocation>
        <location evidence="1">Cell membrane</location>
        <topology evidence="1">Multi-pass membrane protein</topology>
    </subcellularLocation>
</comment>
<protein>
    <submittedName>
        <fullName evidence="7">MFS transporter</fullName>
    </submittedName>
</protein>
<feature type="transmembrane region" description="Helical" evidence="6">
    <location>
        <begin position="7"/>
        <end position="29"/>
    </location>
</feature>
<evidence type="ECO:0000313" key="7">
    <source>
        <dbReference type="EMBL" id="AYE38817.1"/>
    </source>
</evidence>
<dbReference type="Pfam" id="PF07690">
    <property type="entry name" value="MFS_1"/>
    <property type="match status" value="1"/>
</dbReference>
<dbReference type="KEGG" id="lzh:D1B17_09285"/>
<feature type="transmembrane region" description="Helical" evidence="6">
    <location>
        <begin position="291"/>
        <end position="309"/>
    </location>
</feature>
<dbReference type="SUPFAM" id="SSF103473">
    <property type="entry name" value="MFS general substrate transporter"/>
    <property type="match status" value="1"/>
</dbReference>
<dbReference type="PANTHER" id="PTHR23513:SF6">
    <property type="entry name" value="MAJOR FACILITATOR SUPERFAMILY ASSOCIATED DOMAIN-CONTAINING PROTEIN"/>
    <property type="match status" value="1"/>
</dbReference>
<feature type="transmembrane region" description="Helical" evidence="6">
    <location>
        <begin position="259"/>
        <end position="279"/>
    </location>
</feature>
<evidence type="ECO:0000256" key="1">
    <source>
        <dbReference type="ARBA" id="ARBA00004651"/>
    </source>
</evidence>
<evidence type="ECO:0000256" key="6">
    <source>
        <dbReference type="SAM" id="Phobius"/>
    </source>
</evidence>
<feature type="transmembrane region" description="Helical" evidence="6">
    <location>
        <begin position="98"/>
        <end position="118"/>
    </location>
</feature>
<dbReference type="InterPro" id="IPR011701">
    <property type="entry name" value="MFS"/>
</dbReference>
<dbReference type="PANTHER" id="PTHR23513">
    <property type="entry name" value="INTEGRAL MEMBRANE EFFLUX PROTEIN-RELATED"/>
    <property type="match status" value="1"/>
</dbReference>
<dbReference type="GO" id="GO:0022857">
    <property type="term" value="F:transmembrane transporter activity"/>
    <property type="evidence" value="ECO:0007669"/>
    <property type="project" value="InterPro"/>
</dbReference>
<proteinExistence type="predicted"/>
<dbReference type="Gene3D" id="1.20.1250.20">
    <property type="entry name" value="MFS general substrate transporter like domains"/>
    <property type="match status" value="1"/>
</dbReference>
<feature type="transmembrane region" description="Helical" evidence="6">
    <location>
        <begin position="315"/>
        <end position="333"/>
    </location>
</feature>
<keyword evidence="2" id="KW-1003">Cell membrane</keyword>
<gene>
    <name evidence="7" type="ORF">D1B17_09285</name>
</gene>
<dbReference type="CDD" id="cd06173">
    <property type="entry name" value="MFS_MefA_like"/>
    <property type="match status" value="1"/>
</dbReference>
<sequence length="407" mass="44935">MDKFKRQIYLATSASLISGFGNGMFSFAIDLYVLRESSSPLWFAGTQIISPLIAFFLSHQVGDLIDKYPHKKILSLAYISEIVVVLCYFFLLQLKVVMTIKFLMTLIVLVFLNIFNLVEQSSYQASVINLVPKNRIQKLNSMQRLAASCSQIFSPALGASIYSLLGMHNMISIRIVTVLMSLVLISMIDFHAAINNEADVKEKVTEHNNLKIREILKGNRVLLYTIIMSIGVNIFLAISNIALPFLMVHILKFTNSQYGLQQTMVGVVSILAGTFLSLIKSISKPVRVSMLAMINISISLVIFGITGIVNISHLFSLIVFLTVSIIMGASLVSMEIPMSTYMQASVPKNIQGKVFSFVFGASQIAMPIGTIIGTVFVYSPFVLLIISGVLMAVFVSLNYLKNGRAVV</sequence>
<accession>A0A386PWE8</accession>
<name>A0A386PWE8_9LACO</name>
<dbReference type="RefSeq" id="WP_120143046.1">
    <property type="nucleotide sequence ID" value="NZ_CP031933.2"/>
</dbReference>
<organism evidence="7 8">
    <name type="scientific">Companilactobacillus zhachilii</name>
    <dbReference type="NCBI Taxonomy" id="2304606"/>
    <lineage>
        <taxon>Bacteria</taxon>
        <taxon>Bacillati</taxon>
        <taxon>Bacillota</taxon>
        <taxon>Bacilli</taxon>
        <taxon>Lactobacillales</taxon>
        <taxon>Lactobacillaceae</taxon>
        <taxon>Companilactobacillus</taxon>
    </lineage>
</organism>
<evidence type="ECO:0000313" key="8">
    <source>
        <dbReference type="Proteomes" id="UP000267208"/>
    </source>
</evidence>
<dbReference type="InterPro" id="IPR036259">
    <property type="entry name" value="MFS_trans_sf"/>
</dbReference>
<dbReference type="GO" id="GO:0005886">
    <property type="term" value="C:plasma membrane"/>
    <property type="evidence" value="ECO:0007669"/>
    <property type="project" value="UniProtKB-SubCell"/>
</dbReference>
<feature type="transmembrane region" description="Helical" evidence="6">
    <location>
        <begin position="73"/>
        <end position="92"/>
    </location>
</feature>
<evidence type="ECO:0000256" key="2">
    <source>
        <dbReference type="ARBA" id="ARBA00022475"/>
    </source>
</evidence>
<dbReference type="Proteomes" id="UP000267208">
    <property type="component" value="Chromosome"/>
</dbReference>
<keyword evidence="4 6" id="KW-1133">Transmembrane helix</keyword>
<evidence type="ECO:0000256" key="5">
    <source>
        <dbReference type="ARBA" id="ARBA00023136"/>
    </source>
</evidence>
<feature type="transmembrane region" description="Helical" evidence="6">
    <location>
        <begin position="145"/>
        <end position="165"/>
    </location>
</feature>
<feature type="transmembrane region" description="Helical" evidence="6">
    <location>
        <begin position="381"/>
        <end position="400"/>
    </location>
</feature>
<feature type="transmembrane region" description="Helical" evidence="6">
    <location>
        <begin position="221"/>
        <end position="247"/>
    </location>
</feature>
<keyword evidence="5 6" id="KW-0472">Membrane</keyword>
<evidence type="ECO:0000256" key="4">
    <source>
        <dbReference type="ARBA" id="ARBA00022989"/>
    </source>
</evidence>
<dbReference type="EMBL" id="CP031933">
    <property type="protein sequence ID" value="AYE38817.1"/>
    <property type="molecule type" value="Genomic_DNA"/>
</dbReference>